<dbReference type="STRING" id="81409.SAMN04515656_104137"/>
<dbReference type="AlphaFoldDB" id="A0A1H3YVQ7"/>
<dbReference type="InterPro" id="IPR021145">
    <property type="entry name" value="Portal_protein_SPP1_Gp6-like"/>
</dbReference>
<dbReference type="RefSeq" id="WP_090305261.1">
    <property type="nucleotide sequence ID" value="NZ_FNRK01000004.1"/>
</dbReference>
<dbReference type="EMBL" id="FNRK01000004">
    <property type="protein sequence ID" value="SEA15655.1"/>
    <property type="molecule type" value="Genomic_DNA"/>
</dbReference>
<dbReference type="Pfam" id="PF05133">
    <property type="entry name" value="SPP1_portal"/>
    <property type="match status" value="1"/>
</dbReference>
<accession>A0A1H3YVQ7</accession>
<evidence type="ECO:0000313" key="2">
    <source>
        <dbReference type="Proteomes" id="UP000199394"/>
    </source>
</evidence>
<protein>
    <submittedName>
        <fullName evidence="1">Phage portal protein, SPP1 family</fullName>
    </submittedName>
</protein>
<keyword evidence="2" id="KW-1185">Reference proteome</keyword>
<dbReference type="OrthoDB" id="1697867at2"/>
<proteinExistence type="predicted"/>
<organism evidence="1 2">
    <name type="scientific">Eubacterium aggregans</name>
    <dbReference type="NCBI Taxonomy" id="81409"/>
    <lineage>
        <taxon>Bacteria</taxon>
        <taxon>Bacillati</taxon>
        <taxon>Bacillota</taxon>
        <taxon>Clostridia</taxon>
        <taxon>Eubacteriales</taxon>
        <taxon>Eubacteriaceae</taxon>
        <taxon>Eubacterium</taxon>
    </lineage>
</organism>
<sequence>MLKENEITTLIEKDRGSQKKRHALEGQRYYEAENDILNVRLFYVNEAGEYVEDKHRANIKIPHAFFPELVDQKVQYILSGGDFIKTEDEALKKYIKTYFGDDFIAETHELLTYCSVNGFAYMYAFRNGDGQLKFNAVDGLSVVEADGRYTSDQKDYVIYHYMERIDIEGKMVKRIQVWSDEEVAYYTQEDEGRLILDKSVAINPKPHYAYEEDGEYFSESFGYIPFFRLDNNRKKFTDLKPIKALIDDYDLMSCGLSNNLQDTAETLYVVRGFEGNDVGELIENVKVKHYIGVDHDGGVDQVTVPVPYEARKAKMELDEKSIYRFGMGFNAAAVGDGNVTNVVIKSRYALLDLKCSKMELRLKAFLKQVIQIVLDEINKANDTGYTVDDVNIEFDHEIITNETDNAQIELAEAQTKQTEITTLLNTATKLPGDTVLKALCDILDLDYEDIKDKVDLTDPALDINAASEALGGMIDEPAPEAG</sequence>
<evidence type="ECO:0000313" key="1">
    <source>
        <dbReference type="EMBL" id="SEA15655.1"/>
    </source>
</evidence>
<gene>
    <name evidence="1" type="ORF">SAMN04515656_104137</name>
</gene>
<name>A0A1H3YVQ7_9FIRM</name>
<dbReference type="Proteomes" id="UP000199394">
    <property type="component" value="Unassembled WGS sequence"/>
</dbReference>
<reference evidence="1 2" key="1">
    <citation type="submission" date="2016-10" db="EMBL/GenBank/DDBJ databases">
        <authorList>
            <person name="de Groot N.N."/>
        </authorList>
    </citation>
    <scope>NUCLEOTIDE SEQUENCE [LARGE SCALE GENOMIC DNA]</scope>
    <source>
        <strain evidence="1 2">SR12</strain>
    </source>
</reference>